<gene>
    <name evidence="2" type="ORF">NCTC10526_02740</name>
</gene>
<dbReference type="SUPFAM" id="SSF88723">
    <property type="entry name" value="PIN domain-like"/>
    <property type="match status" value="1"/>
</dbReference>
<dbReference type="EMBL" id="UGVC01000001">
    <property type="protein sequence ID" value="SUD92343.1"/>
    <property type="molecule type" value="Genomic_DNA"/>
</dbReference>
<accession>A0A379LP64</accession>
<dbReference type="Pfam" id="PF01850">
    <property type="entry name" value="PIN"/>
    <property type="match status" value="1"/>
</dbReference>
<protein>
    <recommendedName>
        <fullName evidence="1">PIN domain-containing protein</fullName>
    </recommendedName>
</protein>
<evidence type="ECO:0000313" key="2">
    <source>
        <dbReference type="EMBL" id="SUD92343.1"/>
    </source>
</evidence>
<evidence type="ECO:0000313" key="3">
    <source>
        <dbReference type="Proteomes" id="UP000254123"/>
    </source>
</evidence>
<dbReference type="RefSeq" id="WP_051584571.1">
    <property type="nucleotide sequence ID" value="NZ_CAJHAQ010000001.1"/>
</dbReference>
<keyword evidence="3" id="KW-1185">Reference proteome</keyword>
<dbReference type="Gene3D" id="3.40.50.1010">
    <property type="entry name" value="5'-nuclease"/>
    <property type="match status" value="1"/>
</dbReference>
<reference evidence="2 3" key="1">
    <citation type="submission" date="2018-06" db="EMBL/GenBank/DDBJ databases">
        <authorList>
            <consortium name="Pathogen Informatics"/>
            <person name="Doyle S."/>
        </authorList>
    </citation>
    <scope>NUCLEOTIDE SEQUENCE [LARGE SCALE GENOMIC DNA]</scope>
    <source>
        <strain evidence="2 3">NCTC10526</strain>
    </source>
</reference>
<dbReference type="AlphaFoldDB" id="A0A379LP64"/>
<dbReference type="Proteomes" id="UP000254123">
    <property type="component" value="Unassembled WGS sequence"/>
</dbReference>
<evidence type="ECO:0000259" key="1">
    <source>
        <dbReference type="Pfam" id="PF01850"/>
    </source>
</evidence>
<feature type="domain" description="PIN" evidence="1">
    <location>
        <begin position="3"/>
        <end position="130"/>
    </location>
</feature>
<dbReference type="InterPro" id="IPR029060">
    <property type="entry name" value="PIN-like_dom_sf"/>
</dbReference>
<proteinExistence type="predicted"/>
<dbReference type="InterPro" id="IPR002716">
    <property type="entry name" value="PIN_dom"/>
</dbReference>
<sequence>MIIMVDNNFLIKLLDDKQIYRVYSQYFERNNITLALPTPVLAEFLVKDNNYKRTDFLTKTNPFMQILDFDQKCARVSADIFRDLLDSEFFKEINRTQRQVVKVDIQILGMAVANGIKQVYTSDPEIKQITELLTELPITIIDFEKDELADLPLLKDLNK</sequence>
<name>A0A379LP64_9GAMM</name>
<organism evidence="2 3">
    <name type="scientific">Psychrobacter phenylpyruvicus</name>
    <dbReference type="NCBI Taxonomy" id="29432"/>
    <lineage>
        <taxon>Bacteria</taxon>
        <taxon>Pseudomonadati</taxon>
        <taxon>Pseudomonadota</taxon>
        <taxon>Gammaproteobacteria</taxon>
        <taxon>Moraxellales</taxon>
        <taxon>Moraxellaceae</taxon>
        <taxon>Psychrobacter</taxon>
    </lineage>
</organism>